<dbReference type="GO" id="GO:0005739">
    <property type="term" value="C:mitochondrion"/>
    <property type="evidence" value="ECO:0007669"/>
    <property type="project" value="UniProtKB-SubCell"/>
</dbReference>
<dbReference type="PANTHER" id="PTHR48417">
    <property type="entry name" value="ATP SYNTHASE F1 SUBUNIT EPSILON"/>
    <property type="match status" value="1"/>
</dbReference>
<evidence type="ECO:0000256" key="2">
    <source>
        <dbReference type="ARBA" id="ARBA00010901"/>
    </source>
</evidence>
<comment type="subcellular location">
    <subcellularLocation>
        <location evidence="1">Mitochondrion</location>
    </subcellularLocation>
</comment>
<feature type="coiled-coil region" evidence="7">
    <location>
        <begin position="50"/>
        <end position="87"/>
    </location>
</feature>
<reference evidence="9 10" key="1">
    <citation type="submission" date="2020-08" db="EMBL/GenBank/DDBJ databases">
        <authorList>
            <person name="Hejnol A."/>
        </authorList>
    </citation>
    <scope>NUCLEOTIDE SEQUENCE [LARGE SCALE GENOMIC DNA]</scope>
</reference>
<evidence type="ECO:0000313" key="10">
    <source>
        <dbReference type="Proteomes" id="UP000549394"/>
    </source>
</evidence>
<evidence type="ECO:0000313" key="9">
    <source>
        <dbReference type="EMBL" id="CAD5118337.1"/>
    </source>
</evidence>
<evidence type="ECO:0000256" key="6">
    <source>
        <dbReference type="ARBA" id="ARBA00030036"/>
    </source>
</evidence>
<dbReference type="SUPFAM" id="SSF64602">
    <property type="entry name" value="F1 ATPase inhibitor, IF1, C-terminal domain"/>
    <property type="match status" value="1"/>
</dbReference>
<feature type="compositionally biased region" description="Gly residues" evidence="8">
    <location>
        <begin position="1"/>
        <end position="18"/>
    </location>
</feature>
<keyword evidence="4 7" id="KW-0175">Coiled coil</keyword>
<accession>A0A7I8VSJ6</accession>
<evidence type="ECO:0000256" key="3">
    <source>
        <dbReference type="ARBA" id="ARBA00022946"/>
    </source>
</evidence>
<sequence>MSGEWGSGSGRGGGGGGSVRDAGGSFGKMEAAHEEQYFRKMQQEQLKAIQASLHEEIEFSEKQISELQEEIARHKKKLSKLKDLKKDH</sequence>
<dbReference type="InterPro" id="IPR007648">
    <property type="entry name" value="ATPase_inhibitor_mt"/>
</dbReference>
<dbReference type="OrthoDB" id="10045676at2759"/>
<evidence type="ECO:0000256" key="4">
    <source>
        <dbReference type="ARBA" id="ARBA00023054"/>
    </source>
</evidence>
<dbReference type="AlphaFoldDB" id="A0A7I8VSJ6"/>
<proteinExistence type="inferred from homology"/>
<dbReference type="Proteomes" id="UP000549394">
    <property type="component" value="Unassembled WGS sequence"/>
</dbReference>
<comment type="similarity">
    <text evidence="2">Belongs to the ATPase inhibitor family.</text>
</comment>
<comment type="caution">
    <text evidence="9">The sequence shown here is derived from an EMBL/GenBank/DDBJ whole genome shotgun (WGS) entry which is preliminary data.</text>
</comment>
<evidence type="ECO:0000256" key="7">
    <source>
        <dbReference type="SAM" id="Coils"/>
    </source>
</evidence>
<evidence type="ECO:0000256" key="5">
    <source>
        <dbReference type="ARBA" id="ARBA00023128"/>
    </source>
</evidence>
<keyword evidence="3" id="KW-0809">Transit peptide</keyword>
<feature type="region of interest" description="Disordered" evidence="8">
    <location>
        <begin position="1"/>
        <end position="31"/>
    </location>
</feature>
<name>A0A7I8VSJ6_9ANNE</name>
<dbReference type="Pfam" id="PF04568">
    <property type="entry name" value="IATP"/>
    <property type="match status" value="1"/>
</dbReference>
<dbReference type="EMBL" id="CAJFCJ010000008">
    <property type="protein sequence ID" value="CAD5118337.1"/>
    <property type="molecule type" value="Genomic_DNA"/>
</dbReference>
<dbReference type="FunFam" id="1.20.5.500:FF:000007">
    <property type="entry name" value="ATPase inhibitor, putative"/>
    <property type="match status" value="1"/>
</dbReference>
<evidence type="ECO:0000256" key="1">
    <source>
        <dbReference type="ARBA" id="ARBA00004173"/>
    </source>
</evidence>
<keyword evidence="10" id="KW-1185">Reference proteome</keyword>
<protein>
    <recommendedName>
        <fullName evidence="6">ATP synthase F1 subunit epsilon</fullName>
    </recommendedName>
</protein>
<gene>
    <name evidence="9" type="ORF">DGYR_LOCUS6728</name>
</gene>
<dbReference type="GO" id="GO:0042030">
    <property type="term" value="F:ATPase inhibitor activity"/>
    <property type="evidence" value="ECO:0007669"/>
    <property type="project" value="InterPro"/>
</dbReference>
<dbReference type="PANTHER" id="PTHR48417:SF1">
    <property type="entry name" value="ATP SYNTHASE F1 SUBUNIT EPSILON"/>
    <property type="match status" value="1"/>
</dbReference>
<organism evidence="9 10">
    <name type="scientific">Dimorphilus gyrociliatus</name>
    <dbReference type="NCBI Taxonomy" id="2664684"/>
    <lineage>
        <taxon>Eukaryota</taxon>
        <taxon>Metazoa</taxon>
        <taxon>Spiralia</taxon>
        <taxon>Lophotrochozoa</taxon>
        <taxon>Annelida</taxon>
        <taxon>Polychaeta</taxon>
        <taxon>Polychaeta incertae sedis</taxon>
        <taxon>Dinophilidae</taxon>
        <taxon>Dimorphilus</taxon>
    </lineage>
</organism>
<dbReference type="Gene3D" id="1.20.5.500">
    <property type="entry name" value="Single helix bin"/>
    <property type="match status" value="1"/>
</dbReference>
<keyword evidence="5" id="KW-0496">Mitochondrion</keyword>
<evidence type="ECO:0000256" key="8">
    <source>
        <dbReference type="SAM" id="MobiDB-lite"/>
    </source>
</evidence>